<keyword evidence="1" id="KW-0812">Transmembrane</keyword>
<dbReference type="AlphaFoldDB" id="A0A974BNY7"/>
<gene>
    <name evidence="2" type="ORF">XELAEV_18001675mg</name>
</gene>
<dbReference type="EMBL" id="KV486276">
    <property type="protein sequence ID" value="OCT55514.1"/>
    <property type="molecule type" value="Genomic_DNA"/>
</dbReference>
<dbReference type="Proteomes" id="UP000694892">
    <property type="component" value="Unassembled WGS sequence"/>
</dbReference>
<keyword evidence="1" id="KW-1133">Transmembrane helix</keyword>
<accession>A0A974BNY7</accession>
<reference evidence="2" key="1">
    <citation type="submission" date="2016-05" db="EMBL/GenBank/DDBJ databases">
        <title>WGS assembly of Xenopus laevis.</title>
        <authorList>
            <person name="Session A."/>
            <person name="Uno Y."/>
            <person name="Kwon T."/>
            <person name="Chapman J."/>
            <person name="Toyoda A."/>
            <person name="Takahashi S."/>
            <person name="Fukui A."/>
            <person name="Hikosaka A."/>
            <person name="Putnam N."/>
            <person name="Stites J."/>
            <person name="Van Heeringen S."/>
            <person name="Quigley I."/>
            <person name="Heinz S."/>
            <person name="Hellsten U."/>
            <person name="Lyons J."/>
            <person name="Suzuki A."/>
            <person name="Kondo M."/>
            <person name="Ogino H."/>
            <person name="Ochi H."/>
            <person name="Bogdanovic O."/>
            <person name="Lister R."/>
            <person name="Georgiou G."/>
            <person name="Paranjpe S."/>
            <person name="Van Kruijsbergen I."/>
            <person name="Mozaffari S."/>
            <person name="Shu S."/>
            <person name="Schmutz J."/>
            <person name="Jenkins J."/>
            <person name="Grimwood J."/>
            <person name="Carlson J."/>
            <person name="Mitros T."/>
            <person name="Simakov O."/>
            <person name="Heald R."/>
            <person name="Miller K."/>
            <person name="Haudenschild C."/>
            <person name="Kuroki Y."/>
            <person name="Tanaka T."/>
            <person name="Michiue T."/>
            <person name="Watanabe M."/>
            <person name="Kinoshita T."/>
            <person name="Ohta Y."/>
            <person name="Mawaribuchi S."/>
            <person name="Suzuki Y."/>
            <person name="Haramoto Y."/>
            <person name="Yamamoto T."/>
            <person name="Takagi C."/>
            <person name="Kitzman J."/>
            <person name="Shendure J."/>
            <person name="Nakayama T."/>
            <person name="Izutsu Y."/>
            <person name="Robert J."/>
            <person name="Dichmann D."/>
            <person name="Flajnik M."/>
            <person name="Houston D."/>
            <person name="Marcotte E."/>
            <person name="Wallingford J."/>
            <person name="Ito Y."/>
            <person name="Asashima M."/>
            <person name="Ueno N."/>
            <person name="Matsuda Y."/>
            <person name="Jan Veenstra G."/>
            <person name="Fujiyama A."/>
            <person name="Harland R."/>
            <person name="Taira M."/>
            <person name="Rokhsar D.S."/>
        </authorList>
    </citation>
    <scope>NUCLEOTIDE SEQUENCE</scope>
    <source>
        <strain evidence="2">J</strain>
        <tissue evidence="2">Blood</tissue>
    </source>
</reference>
<proteinExistence type="predicted"/>
<protein>
    <submittedName>
        <fullName evidence="2">Uncharacterized protein</fullName>
    </submittedName>
</protein>
<organism evidence="2">
    <name type="scientific">Xenopus laevis</name>
    <name type="common">African clawed frog</name>
    <dbReference type="NCBI Taxonomy" id="8355"/>
    <lineage>
        <taxon>Eukaryota</taxon>
        <taxon>Metazoa</taxon>
        <taxon>Chordata</taxon>
        <taxon>Craniata</taxon>
        <taxon>Vertebrata</taxon>
        <taxon>Euteleostomi</taxon>
        <taxon>Amphibia</taxon>
        <taxon>Batrachia</taxon>
        <taxon>Anura</taxon>
        <taxon>Pipoidea</taxon>
        <taxon>Pipidae</taxon>
        <taxon>Xenopodinae</taxon>
        <taxon>Xenopus</taxon>
        <taxon>Xenopus</taxon>
    </lineage>
</organism>
<evidence type="ECO:0000313" key="2">
    <source>
        <dbReference type="EMBL" id="OCT55514.1"/>
    </source>
</evidence>
<keyword evidence="1" id="KW-0472">Membrane</keyword>
<name>A0A974BNY7_XENLA</name>
<feature type="transmembrane region" description="Helical" evidence="1">
    <location>
        <begin position="21"/>
        <end position="44"/>
    </location>
</feature>
<sequence length="188" mass="21551">MFIWGNKQARISLKTLTAPKTLGGLACLHFLLYYLAAQLVYVAWSLNPSAEHAAFPILAEAAGSVEALTNTILRGTTHRGCPPSTLKMLPSIWETALRYDKTRQIDVSPYTPIWCNPKLRHFLTIPDPALWARYNIKYIGQLYENQGFKSYEDLATEFNLPRNMWYRYFQDMQHFANFRPPSSCPSPC</sequence>
<evidence type="ECO:0000256" key="1">
    <source>
        <dbReference type="SAM" id="Phobius"/>
    </source>
</evidence>